<comment type="caution">
    <text evidence="1">The sequence shown here is derived from an EMBL/GenBank/DDBJ whole genome shotgun (WGS) entry which is preliminary data.</text>
</comment>
<evidence type="ECO:0000313" key="2">
    <source>
        <dbReference type="Proteomes" id="UP001066276"/>
    </source>
</evidence>
<proteinExistence type="predicted"/>
<dbReference type="Proteomes" id="UP001066276">
    <property type="component" value="Chromosome 3_1"/>
</dbReference>
<organism evidence="1 2">
    <name type="scientific">Pleurodeles waltl</name>
    <name type="common">Iberian ribbed newt</name>
    <dbReference type="NCBI Taxonomy" id="8319"/>
    <lineage>
        <taxon>Eukaryota</taxon>
        <taxon>Metazoa</taxon>
        <taxon>Chordata</taxon>
        <taxon>Craniata</taxon>
        <taxon>Vertebrata</taxon>
        <taxon>Euteleostomi</taxon>
        <taxon>Amphibia</taxon>
        <taxon>Batrachia</taxon>
        <taxon>Caudata</taxon>
        <taxon>Salamandroidea</taxon>
        <taxon>Salamandridae</taxon>
        <taxon>Pleurodelinae</taxon>
        <taxon>Pleurodeles</taxon>
    </lineage>
</organism>
<reference evidence="1" key="1">
    <citation type="journal article" date="2022" name="bioRxiv">
        <title>Sequencing and chromosome-scale assembly of the giantPleurodeles waltlgenome.</title>
        <authorList>
            <person name="Brown T."/>
            <person name="Elewa A."/>
            <person name="Iarovenko S."/>
            <person name="Subramanian E."/>
            <person name="Araus A.J."/>
            <person name="Petzold A."/>
            <person name="Susuki M."/>
            <person name="Suzuki K.-i.T."/>
            <person name="Hayashi T."/>
            <person name="Toyoda A."/>
            <person name="Oliveira C."/>
            <person name="Osipova E."/>
            <person name="Leigh N.D."/>
            <person name="Simon A."/>
            <person name="Yun M.H."/>
        </authorList>
    </citation>
    <scope>NUCLEOTIDE SEQUENCE</scope>
    <source>
        <strain evidence="1">20211129_DDA</strain>
        <tissue evidence="1">Liver</tissue>
    </source>
</reference>
<name>A0AAV7UMW8_PLEWA</name>
<dbReference type="AlphaFoldDB" id="A0AAV7UMW8"/>
<evidence type="ECO:0000313" key="1">
    <source>
        <dbReference type="EMBL" id="KAJ1190168.1"/>
    </source>
</evidence>
<sequence length="101" mass="11156">MDVTQLPNRAVMLGRTEQLLQSPDSAARRAAAQQAGLMGSVLRQRLGCTRRHMSSGAKPQPDPLFTPQLCHPLWQSQPQNECAKSKGHFQLAEWAIGRHDG</sequence>
<accession>A0AAV7UMW8</accession>
<gene>
    <name evidence="1" type="ORF">NDU88_006907</name>
</gene>
<keyword evidence="2" id="KW-1185">Reference proteome</keyword>
<protein>
    <submittedName>
        <fullName evidence="1">Uncharacterized protein</fullName>
    </submittedName>
</protein>
<dbReference type="EMBL" id="JANPWB010000005">
    <property type="protein sequence ID" value="KAJ1190168.1"/>
    <property type="molecule type" value="Genomic_DNA"/>
</dbReference>